<sequence length="171" mass="19811">MGNNWIFLILLYLLFGWMKKKQQAKSRKEIESQEDWDTDTPPASGFGVLDELLKRQGLMDEDEKPKEPILQEKNEYLDSQPAVAMEDADDTDYAENIDRLDELETITEEIESFKDHILESRLASRHKSQPTHSVSTSINAVRMLNNPGTLKDAIIIKELLDKPRSLRRKIR</sequence>
<dbReference type="AlphaFoldDB" id="A0A381TBF9"/>
<gene>
    <name evidence="1" type="ORF">METZ01_LOCUS66294</name>
</gene>
<dbReference type="EMBL" id="UINC01004319">
    <property type="protein sequence ID" value="SVA13440.1"/>
    <property type="molecule type" value="Genomic_DNA"/>
</dbReference>
<accession>A0A381TBF9</accession>
<organism evidence="1">
    <name type="scientific">marine metagenome</name>
    <dbReference type="NCBI Taxonomy" id="408172"/>
    <lineage>
        <taxon>unclassified sequences</taxon>
        <taxon>metagenomes</taxon>
        <taxon>ecological metagenomes</taxon>
    </lineage>
</organism>
<name>A0A381TBF9_9ZZZZ</name>
<reference evidence="1" key="1">
    <citation type="submission" date="2018-05" db="EMBL/GenBank/DDBJ databases">
        <authorList>
            <person name="Lanie J.A."/>
            <person name="Ng W.-L."/>
            <person name="Kazmierczak K.M."/>
            <person name="Andrzejewski T.M."/>
            <person name="Davidsen T.M."/>
            <person name="Wayne K.J."/>
            <person name="Tettelin H."/>
            <person name="Glass J.I."/>
            <person name="Rusch D."/>
            <person name="Podicherti R."/>
            <person name="Tsui H.-C.T."/>
            <person name="Winkler M.E."/>
        </authorList>
    </citation>
    <scope>NUCLEOTIDE SEQUENCE</scope>
</reference>
<proteinExistence type="predicted"/>
<protein>
    <submittedName>
        <fullName evidence="1">Uncharacterized protein</fullName>
    </submittedName>
</protein>
<evidence type="ECO:0000313" key="1">
    <source>
        <dbReference type="EMBL" id="SVA13440.1"/>
    </source>
</evidence>